<protein>
    <submittedName>
        <fullName evidence="5">Replication initiation and membrane attachment protein</fullName>
    </submittedName>
</protein>
<feature type="compositionally biased region" description="Basic and acidic residues" evidence="2">
    <location>
        <begin position="453"/>
        <end position="468"/>
    </location>
</feature>
<comment type="caution">
    <text evidence="5">The sequence shown here is derived from an EMBL/GenBank/DDBJ whole genome shotgun (WGS) entry which is preliminary data.</text>
</comment>
<feature type="domain" description="DnaB/C C-terminal" evidence="3">
    <location>
        <begin position="329"/>
        <end position="390"/>
    </location>
</feature>
<proteinExistence type="inferred from homology"/>
<dbReference type="EMBL" id="RCVZ01000001">
    <property type="protein sequence ID" value="RLQ97980.1"/>
    <property type="molecule type" value="Genomic_DNA"/>
</dbReference>
<organism evidence="5 6">
    <name type="scientific">Falsibacillus albus</name>
    <dbReference type="NCBI Taxonomy" id="2478915"/>
    <lineage>
        <taxon>Bacteria</taxon>
        <taxon>Bacillati</taxon>
        <taxon>Bacillota</taxon>
        <taxon>Bacilli</taxon>
        <taxon>Bacillales</taxon>
        <taxon>Bacillaceae</taxon>
        <taxon>Falsibacillus</taxon>
    </lineage>
</organism>
<dbReference type="InterPro" id="IPR034829">
    <property type="entry name" value="DnaD-like_sf"/>
</dbReference>
<evidence type="ECO:0000259" key="3">
    <source>
        <dbReference type="Pfam" id="PF07261"/>
    </source>
</evidence>
<sequence length="468" mass="54824">MKQYWNQIQPIDSYQVSTNGILHEFDRKVISFLYQPLIGPICSSLLMTLWNEVEENRLWSQKSNHYQLMNFMSLNLPDIYEARLKLEGIGLLKVFAKETDGERSFIYELQPPLSPDQFFSDGMLNVYLYRKLGRSHFLRIKQFFMDQKANKQEFSEITRAFQDVFSSGDQQSFMDDDVWKDSSIDDSRQLMTRTKAESFIVRNDEFDFELLMSGLQDSIVPKKAMTKKARQAIEKLAFLYQIDAVEMKKIVMNAITDDQRIDIELLRKTARDWYQVENGDQLPQLVDRLQPPAQSSKGSNDKEEKLIQYFETTSPRQLLRDISNGADPSKADLAAVEEVMFNQKLEAGIVNVLIQYVMLKTDMKLSKNYLEKIASHWARKNIKTVKEAMDLAKQEHRQYQDWAEGKKTAQTAKKTSWQSKPTRTEKLPDWFVEDKDQGSSRKQPVDSQDDDIEEKRRKAKMLQEKYKK</sequence>
<feature type="domain" description="Replicative helicase loading/DNA remodeling protein DnaB N-terminal winged helix" evidence="4">
    <location>
        <begin position="8"/>
        <end position="269"/>
    </location>
</feature>
<dbReference type="Pfam" id="PF07261">
    <property type="entry name" value="DnaB_2"/>
    <property type="match status" value="1"/>
</dbReference>
<gene>
    <name evidence="5" type="ORF">D9X91_00895</name>
</gene>
<dbReference type="Gene3D" id="1.10.10.630">
    <property type="entry name" value="DnaD domain-like"/>
    <property type="match status" value="1"/>
</dbReference>
<reference evidence="5 6" key="1">
    <citation type="submission" date="2018-10" db="EMBL/GenBank/DDBJ databases">
        <title>Falsibacillus sp. genome draft.</title>
        <authorList>
            <person name="Shi S."/>
        </authorList>
    </citation>
    <scope>NUCLEOTIDE SEQUENCE [LARGE SCALE GENOMIC DNA]</scope>
    <source>
        <strain evidence="5 6">GY 10110</strain>
    </source>
</reference>
<dbReference type="Proteomes" id="UP000276770">
    <property type="component" value="Unassembled WGS sequence"/>
</dbReference>
<comment type="similarity">
    <text evidence="1">Belongs to the DnaB/DnaD family.</text>
</comment>
<feature type="compositionally biased region" description="Basic and acidic residues" evidence="2">
    <location>
        <begin position="422"/>
        <end position="439"/>
    </location>
</feature>
<evidence type="ECO:0000259" key="4">
    <source>
        <dbReference type="Pfam" id="PF25888"/>
    </source>
</evidence>
<feature type="compositionally biased region" description="Polar residues" evidence="2">
    <location>
        <begin position="408"/>
        <end position="421"/>
    </location>
</feature>
<feature type="region of interest" description="Disordered" evidence="2">
    <location>
        <begin position="402"/>
        <end position="468"/>
    </location>
</feature>
<name>A0A3L7K561_9BACI</name>
<accession>A0A3L7K561</accession>
<evidence type="ECO:0000256" key="1">
    <source>
        <dbReference type="ARBA" id="ARBA00093462"/>
    </source>
</evidence>
<dbReference type="OrthoDB" id="2082007at2"/>
<keyword evidence="6" id="KW-1185">Reference proteome</keyword>
<dbReference type="InterPro" id="IPR058660">
    <property type="entry name" value="WHD_DnaB"/>
</dbReference>
<dbReference type="AlphaFoldDB" id="A0A3L7K561"/>
<evidence type="ECO:0000256" key="2">
    <source>
        <dbReference type="SAM" id="MobiDB-lite"/>
    </source>
</evidence>
<dbReference type="Pfam" id="PF25888">
    <property type="entry name" value="WHD_DnaB"/>
    <property type="match status" value="1"/>
</dbReference>
<dbReference type="InterPro" id="IPR006343">
    <property type="entry name" value="DnaB/C_C"/>
</dbReference>
<evidence type="ECO:0000313" key="6">
    <source>
        <dbReference type="Proteomes" id="UP000276770"/>
    </source>
</evidence>
<dbReference type="RefSeq" id="WP_121678672.1">
    <property type="nucleotide sequence ID" value="NZ_RCVZ01000001.1"/>
</dbReference>
<evidence type="ECO:0000313" key="5">
    <source>
        <dbReference type="EMBL" id="RLQ97980.1"/>
    </source>
</evidence>